<dbReference type="EMBL" id="MU275847">
    <property type="protein sequence ID" value="KAI0052106.1"/>
    <property type="molecule type" value="Genomic_DNA"/>
</dbReference>
<proteinExistence type="predicted"/>
<organism evidence="1 2">
    <name type="scientific">Auriscalpium vulgare</name>
    <dbReference type="NCBI Taxonomy" id="40419"/>
    <lineage>
        <taxon>Eukaryota</taxon>
        <taxon>Fungi</taxon>
        <taxon>Dikarya</taxon>
        <taxon>Basidiomycota</taxon>
        <taxon>Agaricomycotina</taxon>
        <taxon>Agaricomycetes</taxon>
        <taxon>Russulales</taxon>
        <taxon>Auriscalpiaceae</taxon>
        <taxon>Auriscalpium</taxon>
    </lineage>
</organism>
<evidence type="ECO:0000313" key="1">
    <source>
        <dbReference type="EMBL" id="KAI0052106.1"/>
    </source>
</evidence>
<reference evidence="1" key="1">
    <citation type="submission" date="2021-02" db="EMBL/GenBank/DDBJ databases">
        <authorList>
            <consortium name="DOE Joint Genome Institute"/>
            <person name="Ahrendt S."/>
            <person name="Looney B.P."/>
            <person name="Miyauchi S."/>
            <person name="Morin E."/>
            <person name="Drula E."/>
            <person name="Courty P.E."/>
            <person name="Chicoki N."/>
            <person name="Fauchery L."/>
            <person name="Kohler A."/>
            <person name="Kuo A."/>
            <person name="Labutti K."/>
            <person name="Pangilinan J."/>
            <person name="Lipzen A."/>
            <person name="Riley R."/>
            <person name="Andreopoulos W."/>
            <person name="He G."/>
            <person name="Johnson J."/>
            <person name="Barry K.W."/>
            <person name="Grigoriev I.V."/>
            <person name="Nagy L."/>
            <person name="Hibbett D."/>
            <person name="Henrissat B."/>
            <person name="Matheny P.B."/>
            <person name="Labbe J."/>
            <person name="Martin F."/>
        </authorList>
    </citation>
    <scope>NUCLEOTIDE SEQUENCE</scope>
    <source>
        <strain evidence="1">FP105234-sp</strain>
    </source>
</reference>
<comment type="caution">
    <text evidence="1">The sequence shown here is derived from an EMBL/GenBank/DDBJ whole genome shotgun (WGS) entry which is preliminary data.</text>
</comment>
<keyword evidence="2" id="KW-1185">Reference proteome</keyword>
<accession>A0ACB8S820</accession>
<gene>
    <name evidence="1" type="ORF">FA95DRAFT_1533300</name>
</gene>
<name>A0ACB8S820_9AGAM</name>
<sequence>MQTAIFLVLSVAGIYVLQCFIEVRRVYRAAGSFPGRKFVFLSPSSFFSLLLPRIRCLTPGSDRGRTLKHQEFQEAGWDGLMVVSAWPRSSAVLILVDSAAIKEVTTARVRFPKPVARYKVLTMFGGNIVASEGAEWKKYRKISAPAFSEKNNKLVWDETVLIMEDLFKNIWHDDTITVDHALDITLPIALFVIGVAGFGRRVSWQDDVAIPEGHQLTFKEALHEVSTHIALKAFLPDWAFGLKKSWKKAGLAFDELNTYMLEMVRARRTAEKKEERYDLFSSLMDASEGENGESILTDRELTGNIFIFLLAGHETTAHTLCFTLGFLALYPDIQERLFQEIVSVGSGHGEIPTYEDIHKLSYATAVFYETLRMVPPVVVIPKESAEDTTLTVGNTEGVRTAVPVPRGTLITIQVNGLHHNPRYWEDPHTFKPERFLGDWPRDAFIPFSAGPRACIGRKFFETEGIAIMCSIISKYKVEVKEEPQFANETFEERKTRVLKAKAGLTTTPVRVPLVFKRR</sequence>
<evidence type="ECO:0000313" key="2">
    <source>
        <dbReference type="Proteomes" id="UP000814033"/>
    </source>
</evidence>
<protein>
    <submittedName>
        <fullName evidence="1">Cytochrome P450</fullName>
    </submittedName>
</protein>
<reference evidence="1" key="2">
    <citation type="journal article" date="2022" name="New Phytol.">
        <title>Evolutionary transition to the ectomycorrhizal habit in the genomes of a hyperdiverse lineage of mushroom-forming fungi.</title>
        <authorList>
            <person name="Looney B."/>
            <person name="Miyauchi S."/>
            <person name="Morin E."/>
            <person name="Drula E."/>
            <person name="Courty P.E."/>
            <person name="Kohler A."/>
            <person name="Kuo A."/>
            <person name="LaButti K."/>
            <person name="Pangilinan J."/>
            <person name="Lipzen A."/>
            <person name="Riley R."/>
            <person name="Andreopoulos W."/>
            <person name="He G."/>
            <person name="Johnson J."/>
            <person name="Nolan M."/>
            <person name="Tritt A."/>
            <person name="Barry K.W."/>
            <person name="Grigoriev I.V."/>
            <person name="Nagy L.G."/>
            <person name="Hibbett D."/>
            <person name="Henrissat B."/>
            <person name="Matheny P.B."/>
            <person name="Labbe J."/>
            <person name="Martin F.M."/>
        </authorList>
    </citation>
    <scope>NUCLEOTIDE SEQUENCE</scope>
    <source>
        <strain evidence="1">FP105234-sp</strain>
    </source>
</reference>
<dbReference type="Proteomes" id="UP000814033">
    <property type="component" value="Unassembled WGS sequence"/>
</dbReference>